<gene>
    <name evidence="2" type="ORF">C6Y45_02855</name>
</gene>
<evidence type="ECO:0000313" key="2">
    <source>
        <dbReference type="EMBL" id="PTL39938.1"/>
    </source>
</evidence>
<accession>A0A2T4U963</accession>
<keyword evidence="3" id="KW-1185">Reference proteome</keyword>
<dbReference type="RefSeq" id="WP_107583525.1">
    <property type="nucleotide sequence ID" value="NZ_PZJJ01000003.1"/>
</dbReference>
<sequence>MEKDLLTKRNSHRRLRRFGEKTLSLSKKIVLKKRFSFLYPCRSRRGLLLGERGRAEDPFRKKLAEGPPERVPRRRKQGIAYLCTKTLHKQTEKPDGKSAGLSSSFIY</sequence>
<evidence type="ECO:0000256" key="1">
    <source>
        <dbReference type="SAM" id="MobiDB-lite"/>
    </source>
</evidence>
<feature type="region of interest" description="Disordered" evidence="1">
    <location>
        <begin position="86"/>
        <end position="107"/>
    </location>
</feature>
<dbReference type="Proteomes" id="UP000240509">
    <property type="component" value="Unassembled WGS sequence"/>
</dbReference>
<proteinExistence type="predicted"/>
<name>A0A2T4U963_9BACI</name>
<evidence type="ECO:0000313" key="3">
    <source>
        <dbReference type="Proteomes" id="UP000240509"/>
    </source>
</evidence>
<comment type="caution">
    <text evidence="2">The sequence shown here is derived from an EMBL/GenBank/DDBJ whole genome shotgun (WGS) entry which is preliminary data.</text>
</comment>
<reference evidence="2 3" key="1">
    <citation type="submission" date="2018-03" db="EMBL/GenBank/DDBJ databases">
        <title>Alkalicoccus saliphilus sp. nov., isolated from a mineral pool.</title>
        <authorList>
            <person name="Zhao B."/>
        </authorList>
    </citation>
    <scope>NUCLEOTIDE SEQUENCE [LARGE SCALE GENOMIC DNA]</scope>
    <source>
        <strain evidence="2 3">6AG</strain>
    </source>
</reference>
<organism evidence="2 3">
    <name type="scientific">Alkalicoccus saliphilus</name>
    <dbReference type="NCBI Taxonomy" id="200989"/>
    <lineage>
        <taxon>Bacteria</taxon>
        <taxon>Bacillati</taxon>
        <taxon>Bacillota</taxon>
        <taxon>Bacilli</taxon>
        <taxon>Bacillales</taxon>
        <taxon>Bacillaceae</taxon>
        <taxon>Alkalicoccus</taxon>
    </lineage>
</organism>
<dbReference type="AlphaFoldDB" id="A0A2T4U963"/>
<dbReference type="EMBL" id="PZJJ01000003">
    <property type="protein sequence ID" value="PTL39938.1"/>
    <property type="molecule type" value="Genomic_DNA"/>
</dbReference>
<protein>
    <submittedName>
        <fullName evidence="2">Uncharacterized protein</fullName>
    </submittedName>
</protein>